<proteinExistence type="predicted"/>
<dbReference type="EMBL" id="CP069024">
    <property type="protein sequence ID" value="QRC92970.1"/>
    <property type="molecule type" value="Genomic_DNA"/>
</dbReference>
<protein>
    <submittedName>
        <fullName evidence="2">Uncharacterized protein</fullName>
    </submittedName>
</protein>
<dbReference type="AlphaFoldDB" id="A0A7U2HV32"/>
<gene>
    <name evidence="2" type="ORF">JI435_403230</name>
</gene>
<feature type="region of interest" description="Disordered" evidence="1">
    <location>
        <begin position="35"/>
        <end position="58"/>
    </location>
</feature>
<evidence type="ECO:0000256" key="1">
    <source>
        <dbReference type="SAM" id="MobiDB-lite"/>
    </source>
</evidence>
<name>A0A7U2HV32_PHANO</name>
<reference evidence="3" key="1">
    <citation type="journal article" date="2021" name="BMC Genomics">
        <title>Chromosome-level genome assembly and manually-curated proteome of model necrotroph Parastagonospora nodorum Sn15 reveals a genome-wide trove of candidate effector homologs, and redundancy of virulence-related functions within an accessory chromosome.</title>
        <authorList>
            <person name="Bertazzoni S."/>
            <person name="Jones D.A.B."/>
            <person name="Phan H.T."/>
            <person name="Tan K.-C."/>
            <person name="Hane J.K."/>
        </authorList>
    </citation>
    <scope>NUCLEOTIDE SEQUENCE [LARGE SCALE GENOMIC DNA]</scope>
    <source>
        <strain evidence="3">SN15 / ATCC MYA-4574 / FGSC 10173)</strain>
    </source>
</reference>
<accession>A0A7U2HV32</accession>
<evidence type="ECO:0000313" key="3">
    <source>
        <dbReference type="Proteomes" id="UP000663193"/>
    </source>
</evidence>
<dbReference type="Proteomes" id="UP000663193">
    <property type="component" value="Chromosome 2"/>
</dbReference>
<keyword evidence="3" id="KW-1185">Reference proteome</keyword>
<organism evidence="2 3">
    <name type="scientific">Phaeosphaeria nodorum (strain SN15 / ATCC MYA-4574 / FGSC 10173)</name>
    <name type="common">Glume blotch fungus</name>
    <name type="synonym">Parastagonospora nodorum</name>
    <dbReference type="NCBI Taxonomy" id="321614"/>
    <lineage>
        <taxon>Eukaryota</taxon>
        <taxon>Fungi</taxon>
        <taxon>Dikarya</taxon>
        <taxon>Ascomycota</taxon>
        <taxon>Pezizomycotina</taxon>
        <taxon>Dothideomycetes</taxon>
        <taxon>Pleosporomycetidae</taxon>
        <taxon>Pleosporales</taxon>
        <taxon>Pleosporineae</taxon>
        <taxon>Phaeosphaeriaceae</taxon>
        <taxon>Parastagonospora</taxon>
    </lineage>
</organism>
<dbReference type="VEuPathDB" id="FungiDB:JI435_403230"/>
<sequence>MKLWLCCGIFLELHNPFSKNKKTPDAVDQQLFQNTHTQIDPRTGRAKFQKQQAPEMHH</sequence>
<evidence type="ECO:0000313" key="2">
    <source>
        <dbReference type="EMBL" id="QRC92970.1"/>
    </source>
</evidence>